<proteinExistence type="predicted"/>
<reference evidence="1" key="1">
    <citation type="submission" date="2020-10" db="EMBL/GenBank/DDBJ databases">
        <authorList>
            <person name="Han B."/>
            <person name="Lu T."/>
            <person name="Zhao Q."/>
            <person name="Huang X."/>
            <person name="Zhao Y."/>
        </authorList>
    </citation>
    <scope>NUCLEOTIDE SEQUENCE</scope>
</reference>
<comment type="caution">
    <text evidence="1">The sequence shown here is derived from an EMBL/GenBank/DDBJ whole genome shotgun (WGS) entry which is preliminary data.</text>
</comment>
<accession>A0A811N0L5</accession>
<sequence>MAVTPSPRHGGGSMAAASPCWISCDGGDDGHSDGIDFSRRREGREQIQSTAAMAPSSPGGRVSDHSPISVSIYTPYLEATMKTIVKLDFQ</sequence>
<evidence type="ECO:0000313" key="2">
    <source>
        <dbReference type="Proteomes" id="UP000604825"/>
    </source>
</evidence>
<name>A0A811N0L5_9POAL</name>
<gene>
    <name evidence="1" type="ORF">NCGR_LOCUS9507</name>
</gene>
<protein>
    <submittedName>
        <fullName evidence="1">Uncharacterized protein</fullName>
    </submittedName>
</protein>
<dbReference type="EMBL" id="CAJGYO010000002">
    <property type="protein sequence ID" value="CAD6214037.1"/>
    <property type="molecule type" value="Genomic_DNA"/>
</dbReference>
<dbReference type="AlphaFoldDB" id="A0A811N0L5"/>
<dbReference type="Proteomes" id="UP000604825">
    <property type="component" value="Unassembled WGS sequence"/>
</dbReference>
<evidence type="ECO:0000313" key="1">
    <source>
        <dbReference type="EMBL" id="CAD6214037.1"/>
    </source>
</evidence>
<organism evidence="1 2">
    <name type="scientific">Miscanthus lutarioriparius</name>
    <dbReference type="NCBI Taxonomy" id="422564"/>
    <lineage>
        <taxon>Eukaryota</taxon>
        <taxon>Viridiplantae</taxon>
        <taxon>Streptophyta</taxon>
        <taxon>Embryophyta</taxon>
        <taxon>Tracheophyta</taxon>
        <taxon>Spermatophyta</taxon>
        <taxon>Magnoliopsida</taxon>
        <taxon>Liliopsida</taxon>
        <taxon>Poales</taxon>
        <taxon>Poaceae</taxon>
        <taxon>PACMAD clade</taxon>
        <taxon>Panicoideae</taxon>
        <taxon>Andropogonodae</taxon>
        <taxon>Andropogoneae</taxon>
        <taxon>Saccharinae</taxon>
        <taxon>Miscanthus</taxon>
    </lineage>
</organism>
<keyword evidence="2" id="KW-1185">Reference proteome</keyword>